<keyword evidence="1" id="KW-0732">Signal</keyword>
<dbReference type="RefSeq" id="WP_161261695.1">
    <property type="nucleotide sequence ID" value="NZ_JAFBDC010000005.1"/>
</dbReference>
<comment type="caution">
    <text evidence="3">The sequence shown here is derived from an EMBL/GenBank/DDBJ whole genome shotgun (WGS) entry which is preliminary data.</text>
</comment>
<evidence type="ECO:0000256" key="1">
    <source>
        <dbReference type="SAM" id="SignalP"/>
    </source>
</evidence>
<gene>
    <name evidence="3" type="ORF">GTO89_08775</name>
</gene>
<name>A0A845LA86_HELGE</name>
<proteinExistence type="predicted"/>
<feature type="signal peptide" evidence="1">
    <location>
        <begin position="1"/>
        <end position="27"/>
    </location>
</feature>
<dbReference type="Gene3D" id="3.30.457.10">
    <property type="entry name" value="Copper amine oxidase-like, N-terminal domain"/>
    <property type="match status" value="2"/>
</dbReference>
<feature type="chain" id="PRO_5032686703" evidence="1">
    <location>
        <begin position="28"/>
        <end position="778"/>
    </location>
</feature>
<protein>
    <submittedName>
        <fullName evidence="3">Copper amine oxidase N-terminal domain-containing protein</fullName>
    </submittedName>
</protein>
<sequence>MSYTKKFVASLAAAGLLTGLMVPSAFAMTNNSVDIVKSIADDATKQELGKLTLKEDSDTPSDMQPGTSFMYTLPSGVKLDDSATAIGGDVYKYVFWNGNQLSSSGNHGLTVAKSGDYTLTIKLPPAGSEYATSSGVAASDSVAIKPYVKIDGFDGGDIEANVTALDSGLSGGKYVIGRVATGQKTTASCVKVETIGDNSGSQGGIIRIEENYAGSIGAVTATSGTPLFTVKLPSNFKWVDATSTGTASGDSYVSGLGGFSGVSFTTSLDTDSRTLNVYGTLPATTTDRGIIEVNPIISPDSDAAFGDVTASIEGKVADNVDDADIVVANYADFGTTVKLVGDVENVVAGQYDTKTAKINIKENIAGSLTGNRKVRVDFPTWVKVTGIKTYTAKTTGWEAESAVKAKIDGKDSYVEINYTGAPSQTKAELEVQFYLSVKGNTDGEIKAKVSGRAGAEGELVVSKATLPVSATNDAKELRVGVKEQPLNDIIIAETDKGNIMDDKLGGSGYRELKVKLTDGVTWSAVPTVEVVEGDVDLDKDGIAKTDDDTTLTIPIKSSGTKASKIKISNVKVDLDRSVPEGTIEAKIGGNAIVENDKTATSIYYQGSEYTSYSSLPSSTSGSSTTVDSGEFDQSWAVKLAVGKVITPADQNQKRTATFKIGESKMTIGGVETVIDAAPYIKSDRTYVPLRFVAKAVGVDDNNISYNADDQSVILIKGDRVVKLQVGSSVLTINGVPMTMDVAPEVADPGRIMLPVKWVAQALGITANWDAATQTVTVN</sequence>
<dbReference type="Proteomes" id="UP000471031">
    <property type="component" value="Unassembled WGS sequence"/>
</dbReference>
<dbReference type="EMBL" id="WXEX01000006">
    <property type="protein sequence ID" value="MZP43128.1"/>
    <property type="molecule type" value="Genomic_DNA"/>
</dbReference>
<dbReference type="SUPFAM" id="SSF55383">
    <property type="entry name" value="Copper amine oxidase, domain N"/>
    <property type="match status" value="2"/>
</dbReference>
<evidence type="ECO:0000313" key="3">
    <source>
        <dbReference type="EMBL" id="MZP43128.1"/>
    </source>
</evidence>
<dbReference type="OrthoDB" id="2023214at2"/>
<keyword evidence="4" id="KW-1185">Reference proteome</keyword>
<reference evidence="3 4" key="1">
    <citation type="submission" date="2020-01" db="EMBL/GenBank/DDBJ databases">
        <title>Whole genome sequence of Heliobacterium gestii DSM 11169.</title>
        <authorList>
            <person name="Kyndt J.A."/>
            <person name="Meyer T.E."/>
        </authorList>
    </citation>
    <scope>NUCLEOTIDE SEQUENCE [LARGE SCALE GENOMIC DNA]</scope>
    <source>
        <strain evidence="3 4">DSM 11169</strain>
    </source>
</reference>
<dbReference type="InterPro" id="IPR036582">
    <property type="entry name" value="Mao_N_sf"/>
</dbReference>
<dbReference type="AlphaFoldDB" id="A0A845LA86"/>
<organism evidence="3 4">
    <name type="scientific">Heliomicrobium gestii</name>
    <name type="common">Heliobacterium gestii</name>
    <dbReference type="NCBI Taxonomy" id="2699"/>
    <lineage>
        <taxon>Bacteria</taxon>
        <taxon>Bacillati</taxon>
        <taxon>Bacillota</taxon>
        <taxon>Clostridia</taxon>
        <taxon>Eubacteriales</taxon>
        <taxon>Heliobacteriaceae</taxon>
        <taxon>Heliomicrobium</taxon>
    </lineage>
</organism>
<dbReference type="InterPro" id="IPR012854">
    <property type="entry name" value="Cu_amine_oxidase-like_N"/>
</dbReference>
<evidence type="ECO:0000313" key="4">
    <source>
        <dbReference type="Proteomes" id="UP000471031"/>
    </source>
</evidence>
<dbReference type="Pfam" id="PF07833">
    <property type="entry name" value="Cu_amine_oxidN1"/>
    <property type="match status" value="1"/>
</dbReference>
<evidence type="ECO:0000259" key="2">
    <source>
        <dbReference type="Pfam" id="PF07833"/>
    </source>
</evidence>
<accession>A0A845LA86</accession>
<feature type="domain" description="Copper amine oxidase-like N-terminal" evidence="2">
    <location>
        <begin position="667"/>
        <end position="777"/>
    </location>
</feature>